<dbReference type="OrthoDB" id="2354757at2759"/>
<protein>
    <submittedName>
        <fullName evidence="7">LAFE_0H01442g1_1</fullName>
    </submittedName>
</protein>
<evidence type="ECO:0000256" key="1">
    <source>
        <dbReference type="ARBA" id="ARBA00004141"/>
    </source>
</evidence>
<keyword evidence="3 6" id="KW-1133">Transmembrane helix</keyword>
<feature type="transmembrane region" description="Helical" evidence="6">
    <location>
        <begin position="152"/>
        <end position="173"/>
    </location>
</feature>
<evidence type="ECO:0000313" key="7">
    <source>
        <dbReference type="EMBL" id="SCW03897.1"/>
    </source>
</evidence>
<evidence type="ECO:0000256" key="2">
    <source>
        <dbReference type="ARBA" id="ARBA00022692"/>
    </source>
</evidence>
<dbReference type="GO" id="GO:0035838">
    <property type="term" value="C:growing cell tip"/>
    <property type="evidence" value="ECO:0007669"/>
    <property type="project" value="TreeGrafter"/>
</dbReference>
<name>A0A1G4MJ34_LACFM</name>
<dbReference type="Pfam" id="PF06687">
    <property type="entry name" value="SUR7"/>
    <property type="match status" value="1"/>
</dbReference>
<evidence type="ECO:0000256" key="4">
    <source>
        <dbReference type="ARBA" id="ARBA00023136"/>
    </source>
</evidence>
<dbReference type="GO" id="GO:0032153">
    <property type="term" value="C:cell division site"/>
    <property type="evidence" value="ECO:0007669"/>
    <property type="project" value="TreeGrafter"/>
</dbReference>
<dbReference type="STRING" id="4955.A0A1G4MJ34"/>
<evidence type="ECO:0000313" key="8">
    <source>
        <dbReference type="Proteomes" id="UP000190831"/>
    </source>
</evidence>
<keyword evidence="8" id="KW-1185">Reference proteome</keyword>
<keyword evidence="4 6" id="KW-0472">Membrane</keyword>
<dbReference type="GO" id="GO:0005886">
    <property type="term" value="C:plasma membrane"/>
    <property type="evidence" value="ECO:0007669"/>
    <property type="project" value="InterPro"/>
</dbReference>
<dbReference type="PANTHER" id="PTHR28013:SF3">
    <property type="entry name" value="PROTEIN DCV1-RELATED"/>
    <property type="match status" value="1"/>
</dbReference>
<evidence type="ECO:0000256" key="5">
    <source>
        <dbReference type="SAM" id="MobiDB-lite"/>
    </source>
</evidence>
<feature type="region of interest" description="Disordered" evidence="5">
    <location>
        <begin position="204"/>
        <end position="227"/>
    </location>
</feature>
<proteinExistence type="predicted"/>
<dbReference type="InterPro" id="IPR009571">
    <property type="entry name" value="SUR7/Rim9-like_fungi"/>
</dbReference>
<keyword evidence="2 6" id="KW-0812">Transmembrane</keyword>
<sequence length="243" mass="27260">MATFTSLLACVLVGIAVVFQIFSVISAPVVSTIALCTYNGNRFGVFGWCNIQAQQCTPIRVGYELDSYDYMILNDFLPSNAKMSVSKLLIVHPISLVFTFILWILTLIISFHRLGNSRKMLIGMVLWSLPAVLLSLLSFLVDILLFVPQLAWPGWLLLVSTILIAVASSIICVMRRTVSLRKYERLRNNENIEMYPIHLNKDSKLPGGASADQRSNPKESTVISSSHLEEPELSYRFEIDSRS</sequence>
<dbReference type="AlphaFoldDB" id="A0A1G4MJ34"/>
<evidence type="ECO:0000256" key="3">
    <source>
        <dbReference type="ARBA" id="ARBA00022989"/>
    </source>
</evidence>
<dbReference type="EMBL" id="LT598491">
    <property type="protein sequence ID" value="SCW03897.1"/>
    <property type="molecule type" value="Genomic_DNA"/>
</dbReference>
<gene>
    <name evidence="7" type="ORF">LAFE_0H01442G</name>
</gene>
<dbReference type="InterPro" id="IPR051380">
    <property type="entry name" value="pH-response_reg_palI/RIM9"/>
</dbReference>
<feature type="transmembrane region" description="Helical" evidence="6">
    <location>
        <begin position="89"/>
        <end position="109"/>
    </location>
</feature>
<dbReference type="PANTHER" id="PTHR28013">
    <property type="entry name" value="PROTEIN DCV1-RELATED"/>
    <property type="match status" value="1"/>
</dbReference>
<accession>A0A1G4MJ34</accession>
<organism evidence="7 8">
    <name type="scientific">Lachancea fermentati</name>
    <name type="common">Zygosaccharomyces fermentati</name>
    <dbReference type="NCBI Taxonomy" id="4955"/>
    <lineage>
        <taxon>Eukaryota</taxon>
        <taxon>Fungi</taxon>
        <taxon>Dikarya</taxon>
        <taxon>Ascomycota</taxon>
        <taxon>Saccharomycotina</taxon>
        <taxon>Saccharomycetes</taxon>
        <taxon>Saccharomycetales</taxon>
        <taxon>Saccharomycetaceae</taxon>
        <taxon>Lachancea</taxon>
    </lineage>
</organism>
<dbReference type="OMA" id="DWPGWLM"/>
<evidence type="ECO:0000256" key="6">
    <source>
        <dbReference type="SAM" id="Phobius"/>
    </source>
</evidence>
<reference evidence="7 8" key="1">
    <citation type="submission" date="2016-03" db="EMBL/GenBank/DDBJ databases">
        <authorList>
            <person name="Devillers H."/>
        </authorList>
    </citation>
    <scope>NUCLEOTIDE SEQUENCE [LARGE SCALE GENOMIC DNA]</scope>
    <source>
        <strain evidence="7">CBS 6772</strain>
    </source>
</reference>
<dbReference type="Proteomes" id="UP000190831">
    <property type="component" value="Chromosome H"/>
</dbReference>
<comment type="subcellular location">
    <subcellularLocation>
        <location evidence="1">Membrane</location>
        <topology evidence="1">Multi-pass membrane protein</topology>
    </subcellularLocation>
</comment>
<feature type="compositionally biased region" description="Polar residues" evidence="5">
    <location>
        <begin position="212"/>
        <end position="226"/>
    </location>
</feature>
<feature type="transmembrane region" description="Helical" evidence="6">
    <location>
        <begin position="121"/>
        <end position="146"/>
    </location>
</feature>